<proteinExistence type="predicted"/>
<dbReference type="PATRIC" id="fig|49547.3.peg.1641"/>
<evidence type="ECO:0000313" key="1">
    <source>
        <dbReference type="EMBL" id="KZX11140.1"/>
    </source>
</evidence>
<keyword evidence="2" id="KW-1185">Reference proteome</keyword>
<comment type="caution">
    <text evidence="1">The sequence shown here is derived from an EMBL/GenBank/DDBJ whole genome shotgun (WGS) entry which is preliminary data.</text>
</comment>
<dbReference type="EMBL" id="LWMV01000193">
    <property type="protein sequence ID" value="KZX11140.1"/>
    <property type="molecule type" value="Genomic_DNA"/>
</dbReference>
<dbReference type="AlphaFoldDB" id="A0A162FJZ7"/>
<dbReference type="RefSeq" id="WP_067092232.1">
    <property type="nucleotide sequence ID" value="NZ_LWMV01000193.1"/>
</dbReference>
<accession>A0A162FJZ7</accession>
<reference evidence="1 2" key="1">
    <citation type="submission" date="2016-04" db="EMBL/GenBank/DDBJ databases">
        <title>Genome sequence of Methanobrevibacter curvatus DSM 11111.</title>
        <authorList>
            <person name="Poehlein A."/>
            <person name="Seedorf H."/>
            <person name="Daniel R."/>
        </authorList>
    </citation>
    <scope>NUCLEOTIDE SEQUENCE [LARGE SCALE GENOMIC DNA]</scope>
    <source>
        <strain evidence="1 2">DSM 11111</strain>
    </source>
</reference>
<protein>
    <submittedName>
        <fullName evidence="1">Uncharacterized protein</fullName>
    </submittedName>
</protein>
<name>A0A162FJZ7_9EURY</name>
<organism evidence="1 2">
    <name type="scientific">Methanobrevibacter curvatus</name>
    <dbReference type="NCBI Taxonomy" id="49547"/>
    <lineage>
        <taxon>Archaea</taxon>
        <taxon>Methanobacteriati</taxon>
        <taxon>Methanobacteriota</taxon>
        <taxon>Methanomada group</taxon>
        <taxon>Methanobacteria</taxon>
        <taxon>Methanobacteriales</taxon>
        <taxon>Methanobacteriaceae</taxon>
        <taxon>Methanobrevibacter</taxon>
    </lineage>
</organism>
<sequence length="103" mass="12677">MVIELRSWWTIRWFDLINNKDLEKKFFRGKESYEKLIRSKSDYKIKDNKILDLEYDRSFFGENFNPSIKFKKFNEKETNRVSDLYEKIKSLINCSRCFEIITL</sequence>
<evidence type="ECO:0000313" key="2">
    <source>
        <dbReference type="Proteomes" id="UP000077245"/>
    </source>
</evidence>
<dbReference type="Proteomes" id="UP000077245">
    <property type="component" value="Unassembled WGS sequence"/>
</dbReference>
<gene>
    <name evidence="1" type="ORF">MBCUR_15370</name>
</gene>